<feature type="compositionally biased region" description="Low complexity" evidence="1">
    <location>
        <begin position="47"/>
        <end position="56"/>
    </location>
</feature>
<feature type="region of interest" description="Disordered" evidence="1">
    <location>
        <begin position="41"/>
        <end position="62"/>
    </location>
</feature>
<dbReference type="AlphaFoldDB" id="A0A5B7HNK4"/>
<evidence type="ECO:0000313" key="3">
    <source>
        <dbReference type="Proteomes" id="UP000324222"/>
    </source>
</evidence>
<name>A0A5B7HNK4_PORTR</name>
<sequence length="100" mass="10711">MGDPHNVCVCVCVCVLCNSPQSSAGHPASLPHYRASSELIDRSSCRTETTSHTTHTGEVRPQPLRLHPVATYLLLGEQGPHLACPFASPLPGTQTQPSRL</sequence>
<keyword evidence="3" id="KW-1185">Reference proteome</keyword>
<evidence type="ECO:0000313" key="2">
    <source>
        <dbReference type="EMBL" id="MPC71299.1"/>
    </source>
</evidence>
<reference evidence="2 3" key="1">
    <citation type="submission" date="2019-05" db="EMBL/GenBank/DDBJ databases">
        <title>Another draft genome of Portunus trituberculatus and its Hox gene families provides insights of decapod evolution.</title>
        <authorList>
            <person name="Jeong J.-H."/>
            <person name="Song I."/>
            <person name="Kim S."/>
            <person name="Choi T."/>
            <person name="Kim D."/>
            <person name="Ryu S."/>
            <person name="Kim W."/>
        </authorList>
    </citation>
    <scope>NUCLEOTIDE SEQUENCE [LARGE SCALE GENOMIC DNA]</scope>
    <source>
        <tissue evidence="2">Muscle</tissue>
    </source>
</reference>
<gene>
    <name evidence="2" type="ORF">E2C01_065573</name>
</gene>
<proteinExistence type="predicted"/>
<accession>A0A5B7HNK4</accession>
<comment type="caution">
    <text evidence="2">The sequence shown here is derived from an EMBL/GenBank/DDBJ whole genome shotgun (WGS) entry which is preliminary data.</text>
</comment>
<organism evidence="2 3">
    <name type="scientific">Portunus trituberculatus</name>
    <name type="common">Swimming crab</name>
    <name type="synonym">Neptunus trituberculatus</name>
    <dbReference type="NCBI Taxonomy" id="210409"/>
    <lineage>
        <taxon>Eukaryota</taxon>
        <taxon>Metazoa</taxon>
        <taxon>Ecdysozoa</taxon>
        <taxon>Arthropoda</taxon>
        <taxon>Crustacea</taxon>
        <taxon>Multicrustacea</taxon>
        <taxon>Malacostraca</taxon>
        <taxon>Eumalacostraca</taxon>
        <taxon>Eucarida</taxon>
        <taxon>Decapoda</taxon>
        <taxon>Pleocyemata</taxon>
        <taxon>Brachyura</taxon>
        <taxon>Eubrachyura</taxon>
        <taxon>Portunoidea</taxon>
        <taxon>Portunidae</taxon>
        <taxon>Portuninae</taxon>
        <taxon>Portunus</taxon>
    </lineage>
</organism>
<protein>
    <submittedName>
        <fullName evidence="2">Uncharacterized protein</fullName>
    </submittedName>
</protein>
<dbReference type="EMBL" id="VSRR010032655">
    <property type="protein sequence ID" value="MPC71299.1"/>
    <property type="molecule type" value="Genomic_DNA"/>
</dbReference>
<evidence type="ECO:0000256" key="1">
    <source>
        <dbReference type="SAM" id="MobiDB-lite"/>
    </source>
</evidence>
<dbReference type="Proteomes" id="UP000324222">
    <property type="component" value="Unassembled WGS sequence"/>
</dbReference>